<dbReference type="PANTHER" id="PTHR47143">
    <property type="entry name" value="TRANSIENT RECEPTOR POTENTIAL CATION CHANNEL PROTEIN PAINLESS"/>
    <property type="match status" value="1"/>
</dbReference>
<dbReference type="AlphaFoldDB" id="A0A336MVB8"/>
<feature type="domain" description="Ion transport" evidence="13">
    <location>
        <begin position="561"/>
        <end position="729"/>
    </location>
</feature>
<feature type="transmembrane region" description="Helical" evidence="12">
    <location>
        <begin position="466"/>
        <end position="488"/>
    </location>
</feature>
<keyword evidence="3 12" id="KW-0812">Transmembrane</keyword>
<evidence type="ECO:0000256" key="1">
    <source>
        <dbReference type="ARBA" id="ARBA00004141"/>
    </source>
</evidence>
<feature type="transmembrane region" description="Helical" evidence="12">
    <location>
        <begin position="549"/>
        <end position="572"/>
    </location>
</feature>
<keyword evidence="10" id="KW-0407">Ion channel</keyword>
<evidence type="ECO:0000256" key="8">
    <source>
        <dbReference type="ARBA" id="ARBA00023136"/>
    </source>
</evidence>
<sequence>MRRVLFKADAVDLDENGWKIDHDPNEDEPKKLLLIKNGINPKRNNDDDSNKNDKPTKIDPMQVVQKMELQRCVVQRATFAFKSKIVKQKSVIIPDKFYIHDSLRDLGDKDAETKAEVLKTLHREILYVPSSLLEERDKSDMCLLHRILLTFPKSLKKDDHSNEMIKLVLMKSNTNFKQEDRKILRLLKSYDKQEPYSVKFFQQQILNNQEAGFMLRMLRSEEERQHAIGIQKNFRDLLEVAFAIGNVTTVEYLVKQGRQFYKPGELEYPVLTVAILSSIYVKAEYKEKYFKCVDYVLFQADTDINARDINGNTALHIVNDDIVLQKILRKKPMISIQNKKGQFPFHNVTLDLLTNILNSIVTNVPSRIMDDPNFWEVIKTKELALKNMIFIDFTALCPEDVNILDFIKEIETTKHLTTAINHSVVTTMLELSWMEFKQWIKLERQAMFVALFFAMLLFFVQDKTYVVILGIMTSLVLVFEVLKVYRCFLQFISNKYKRLIDFLNEKRKFWMEAIKTRSLERANSTKDTENEEEVESSQVPEEFVPMYRIYTFLLLDLPLLLLLMLYSIYSYHDKDCDWIIGLATILSAFNITIFHSFFNEMVANYLIMLLHVAFNGFRFLLSTSFILLGFALSFMKLINNFDSAFEHEIDSMELKKNKTEILSVGKSITLSILKTIVMATGELEAATLEFHYMISYLIFVLFIFAIPIVFMNLLNGLALEDVQQIKKEAKFLYRKFQLMFLCEVDYLIENKGFLKGINFNTRPNLLKDFAFIGIKTTTCDIYSFEKINKHRRIGKLNPTIVKEISEILNNQRKAYMENGK</sequence>
<dbReference type="PANTHER" id="PTHR47143:SF1">
    <property type="entry name" value="ION_TRANS DOMAIN-CONTAINING PROTEIN"/>
    <property type="match status" value="1"/>
</dbReference>
<feature type="transmembrane region" description="Helical" evidence="12">
    <location>
        <begin position="442"/>
        <end position="460"/>
    </location>
</feature>
<feature type="transmembrane region" description="Helical" evidence="12">
    <location>
        <begin position="619"/>
        <end position="638"/>
    </location>
</feature>
<feature type="compositionally biased region" description="Basic and acidic residues" evidence="11">
    <location>
        <begin position="43"/>
        <end position="57"/>
    </location>
</feature>
<feature type="transmembrane region" description="Helical" evidence="12">
    <location>
        <begin position="693"/>
        <end position="714"/>
    </location>
</feature>
<gene>
    <name evidence="14" type="primary">CSON005279</name>
</gene>
<evidence type="ECO:0000256" key="9">
    <source>
        <dbReference type="ARBA" id="ARBA00023180"/>
    </source>
</evidence>
<feature type="transmembrane region" description="Helical" evidence="12">
    <location>
        <begin position="578"/>
        <end position="598"/>
    </location>
</feature>
<keyword evidence="8 12" id="KW-0472">Membrane</keyword>
<keyword evidence="9" id="KW-0325">Glycoprotein</keyword>
<keyword evidence="5 12" id="KW-1133">Transmembrane helix</keyword>
<evidence type="ECO:0000256" key="11">
    <source>
        <dbReference type="SAM" id="MobiDB-lite"/>
    </source>
</evidence>
<keyword evidence="6" id="KW-0040">ANK repeat</keyword>
<evidence type="ECO:0000256" key="2">
    <source>
        <dbReference type="ARBA" id="ARBA00022448"/>
    </source>
</evidence>
<dbReference type="Pfam" id="PF00520">
    <property type="entry name" value="Ion_trans"/>
    <property type="match status" value="1"/>
</dbReference>
<evidence type="ECO:0000313" key="14">
    <source>
        <dbReference type="EMBL" id="SSX32683.1"/>
    </source>
</evidence>
<dbReference type="InterPro" id="IPR036770">
    <property type="entry name" value="Ankyrin_rpt-contain_sf"/>
</dbReference>
<evidence type="ECO:0000259" key="13">
    <source>
        <dbReference type="Pfam" id="PF00520"/>
    </source>
</evidence>
<evidence type="ECO:0000256" key="10">
    <source>
        <dbReference type="ARBA" id="ARBA00023303"/>
    </source>
</evidence>
<accession>A0A336MVB8</accession>
<dbReference type="EMBL" id="UFQT01002102">
    <property type="protein sequence ID" value="SSX32683.1"/>
    <property type="molecule type" value="Genomic_DNA"/>
</dbReference>
<organism evidence="14">
    <name type="scientific">Culicoides sonorensis</name>
    <name type="common">Biting midge</name>
    <dbReference type="NCBI Taxonomy" id="179676"/>
    <lineage>
        <taxon>Eukaryota</taxon>
        <taxon>Metazoa</taxon>
        <taxon>Ecdysozoa</taxon>
        <taxon>Arthropoda</taxon>
        <taxon>Hexapoda</taxon>
        <taxon>Insecta</taxon>
        <taxon>Pterygota</taxon>
        <taxon>Neoptera</taxon>
        <taxon>Endopterygota</taxon>
        <taxon>Diptera</taxon>
        <taxon>Nematocera</taxon>
        <taxon>Chironomoidea</taxon>
        <taxon>Ceratopogonidae</taxon>
        <taxon>Ceratopogoninae</taxon>
        <taxon>Culicoides</taxon>
        <taxon>Monoculicoides</taxon>
    </lineage>
</organism>
<evidence type="ECO:0000256" key="6">
    <source>
        <dbReference type="ARBA" id="ARBA00023043"/>
    </source>
</evidence>
<reference evidence="14" key="1">
    <citation type="submission" date="2018-07" db="EMBL/GenBank/DDBJ databases">
        <authorList>
            <person name="Quirk P.G."/>
            <person name="Krulwich T.A."/>
        </authorList>
    </citation>
    <scope>NUCLEOTIDE SEQUENCE</scope>
</reference>
<evidence type="ECO:0000256" key="3">
    <source>
        <dbReference type="ARBA" id="ARBA00022692"/>
    </source>
</evidence>
<dbReference type="Gene3D" id="1.25.40.20">
    <property type="entry name" value="Ankyrin repeat-containing domain"/>
    <property type="match status" value="1"/>
</dbReference>
<proteinExistence type="predicted"/>
<keyword evidence="7" id="KW-0406">Ion transport</keyword>
<keyword evidence="4" id="KW-0677">Repeat</keyword>
<evidence type="ECO:0000256" key="12">
    <source>
        <dbReference type="SAM" id="Phobius"/>
    </source>
</evidence>
<evidence type="ECO:0000256" key="4">
    <source>
        <dbReference type="ARBA" id="ARBA00022737"/>
    </source>
</evidence>
<dbReference type="SUPFAM" id="SSF48403">
    <property type="entry name" value="Ankyrin repeat"/>
    <property type="match status" value="1"/>
</dbReference>
<dbReference type="GO" id="GO:1902495">
    <property type="term" value="C:transmembrane transporter complex"/>
    <property type="evidence" value="ECO:0007669"/>
    <property type="project" value="TreeGrafter"/>
</dbReference>
<dbReference type="GO" id="GO:0005216">
    <property type="term" value="F:monoatomic ion channel activity"/>
    <property type="evidence" value="ECO:0007669"/>
    <property type="project" value="InterPro"/>
</dbReference>
<dbReference type="InterPro" id="IPR005821">
    <property type="entry name" value="Ion_trans_dom"/>
</dbReference>
<feature type="region of interest" description="Disordered" evidence="11">
    <location>
        <begin position="36"/>
        <end position="59"/>
    </location>
</feature>
<dbReference type="InterPro" id="IPR052076">
    <property type="entry name" value="TRP_cation_channel"/>
</dbReference>
<protein>
    <submittedName>
        <fullName evidence="14">CSON005279 protein</fullName>
    </submittedName>
</protein>
<keyword evidence="2" id="KW-0813">Transport</keyword>
<comment type="subcellular location">
    <subcellularLocation>
        <location evidence="1">Membrane</location>
        <topology evidence="1">Multi-pass membrane protein</topology>
    </subcellularLocation>
</comment>
<evidence type="ECO:0000256" key="5">
    <source>
        <dbReference type="ARBA" id="ARBA00022989"/>
    </source>
</evidence>
<evidence type="ECO:0000256" key="7">
    <source>
        <dbReference type="ARBA" id="ARBA00023065"/>
    </source>
</evidence>
<name>A0A336MVB8_CULSO</name>
<dbReference type="VEuPathDB" id="VectorBase:CSON005279"/>